<evidence type="ECO:0000256" key="2">
    <source>
        <dbReference type="ARBA" id="ARBA00004186"/>
    </source>
</evidence>
<evidence type="ECO:0000256" key="16">
    <source>
        <dbReference type="ARBA" id="ARBA00068227"/>
    </source>
</evidence>
<feature type="transmembrane region" description="Helical" evidence="17">
    <location>
        <begin position="125"/>
        <end position="143"/>
    </location>
</feature>
<dbReference type="InterPro" id="IPR008657">
    <property type="entry name" value="JTB"/>
</dbReference>
<dbReference type="GO" id="GO:0005819">
    <property type="term" value="C:spindle"/>
    <property type="evidence" value="ECO:0007669"/>
    <property type="project" value="UniProtKB-SubCell"/>
</dbReference>
<evidence type="ECO:0000256" key="6">
    <source>
        <dbReference type="ARBA" id="ARBA00022618"/>
    </source>
</evidence>
<evidence type="ECO:0000256" key="10">
    <source>
        <dbReference type="ARBA" id="ARBA00022989"/>
    </source>
</evidence>
<evidence type="ECO:0000256" key="5">
    <source>
        <dbReference type="ARBA" id="ARBA00022490"/>
    </source>
</evidence>
<evidence type="ECO:0000256" key="1">
    <source>
        <dbReference type="ARBA" id="ARBA00004173"/>
    </source>
</evidence>
<keyword evidence="10 17" id="KW-1133">Transmembrane helix</keyword>
<keyword evidence="6" id="KW-0132">Cell division</keyword>
<evidence type="ECO:0000256" key="13">
    <source>
        <dbReference type="ARBA" id="ARBA00023212"/>
    </source>
</evidence>
<evidence type="ECO:0000256" key="3">
    <source>
        <dbReference type="ARBA" id="ARBA00004300"/>
    </source>
</evidence>
<evidence type="ECO:0000256" key="4">
    <source>
        <dbReference type="ARBA" id="ARBA00004479"/>
    </source>
</evidence>
<dbReference type="GO" id="GO:0000281">
    <property type="term" value="P:mitotic cytokinesis"/>
    <property type="evidence" value="ECO:0007669"/>
    <property type="project" value="TreeGrafter"/>
</dbReference>
<dbReference type="GO" id="GO:0030496">
    <property type="term" value="C:midbody"/>
    <property type="evidence" value="ECO:0007669"/>
    <property type="project" value="TreeGrafter"/>
</dbReference>
<accession>A0A2A2JVS4</accession>
<sequence length="164" mass="18770">MDTITVRKIFTAVLALIGFSVMVFFIEEITEESEPNGTDIKSYISTDGKKLGPSSSSVSLDDCWQREPFKIISECLPCKEFDIRAIKAKHCVPTGYFDRINCTKSGIMTVRPCYNTKALRNKSSFYTFFLINFILSIAFYIAVSSRKAHLEQYAYMRVNQHFEP</sequence>
<evidence type="ECO:0000256" key="8">
    <source>
        <dbReference type="ARBA" id="ARBA00022729"/>
    </source>
</evidence>
<evidence type="ECO:0000256" key="12">
    <source>
        <dbReference type="ARBA" id="ARBA00023136"/>
    </source>
</evidence>
<keyword evidence="8" id="KW-0732">Signal</keyword>
<name>A0A2A2JVS4_9BILA</name>
<dbReference type="OrthoDB" id="5971907at2759"/>
<evidence type="ECO:0000313" key="18">
    <source>
        <dbReference type="EMBL" id="PAV65750.1"/>
    </source>
</evidence>
<dbReference type="FunFam" id="3.30.720.220:FF:000001">
    <property type="entry name" value="Jumping translocation breakpoint"/>
    <property type="match status" value="1"/>
</dbReference>
<evidence type="ECO:0000256" key="9">
    <source>
        <dbReference type="ARBA" id="ARBA00022776"/>
    </source>
</evidence>
<keyword evidence="19" id="KW-1185">Reference proteome</keyword>
<dbReference type="GO" id="GO:0005739">
    <property type="term" value="C:mitochondrion"/>
    <property type="evidence" value="ECO:0007669"/>
    <property type="project" value="UniProtKB-SubCell"/>
</dbReference>
<dbReference type="Pfam" id="PF05439">
    <property type="entry name" value="JTB"/>
    <property type="match status" value="1"/>
</dbReference>
<evidence type="ECO:0000256" key="7">
    <source>
        <dbReference type="ARBA" id="ARBA00022692"/>
    </source>
</evidence>
<evidence type="ECO:0000256" key="17">
    <source>
        <dbReference type="SAM" id="Phobius"/>
    </source>
</evidence>
<gene>
    <name evidence="18" type="ORF">WR25_19706</name>
</gene>
<dbReference type="PANTHER" id="PTHR13041:SF3">
    <property type="entry name" value="PROTEIN JTB"/>
    <property type="match status" value="1"/>
</dbReference>
<dbReference type="Proteomes" id="UP000218231">
    <property type="component" value="Unassembled WGS sequence"/>
</dbReference>
<dbReference type="EMBL" id="LIAE01010198">
    <property type="protein sequence ID" value="PAV65750.1"/>
    <property type="molecule type" value="Genomic_DNA"/>
</dbReference>
<reference evidence="18 19" key="1">
    <citation type="journal article" date="2017" name="Curr. Biol.">
        <title>Genome architecture and evolution of a unichromosomal asexual nematode.</title>
        <authorList>
            <person name="Fradin H."/>
            <person name="Zegar C."/>
            <person name="Gutwein M."/>
            <person name="Lucas J."/>
            <person name="Kovtun M."/>
            <person name="Corcoran D."/>
            <person name="Baugh L.R."/>
            <person name="Kiontke K."/>
            <person name="Gunsalus K."/>
            <person name="Fitch D.H."/>
            <person name="Piano F."/>
        </authorList>
    </citation>
    <scope>NUCLEOTIDE SEQUENCE [LARGE SCALE GENOMIC DNA]</scope>
    <source>
        <strain evidence="18">PF1309</strain>
    </source>
</reference>
<evidence type="ECO:0000256" key="11">
    <source>
        <dbReference type="ARBA" id="ARBA00023128"/>
    </source>
</evidence>
<evidence type="ECO:0000313" key="19">
    <source>
        <dbReference type="Proteomes" id="UP000218231"/>
    </source>
</evidence>
<evidence type="ECO:0000256" key="15">
    <source>
        <dbReference type="ARBA" id="ARBA00060886"/>
    </source>
</evidence>
<protein>
    <recommendedName>
        <fullName evidence="16">Protein JTB</fullName>
    </recommendedName>
</protein>
<dbReference type="GO" id="GO:0016020">
    <property type="term" value="C:membrane"/>
    <property type="evidence" value="ECO:0007669"/>
    <property type="project" value="UniProtKB-SubCell"/>
</dbReference>
<keyword evidence="9" id="KW-0498">Mitosis</keyword>
<proteinExistence type="inferred from homology"/>
<evidence type="ECO:0000256" key="14">
    <source>
        <dbReference type="ARBA" id="ARBA00023306"/>
    </source>
</evidence>
<keyword evidence="7 17" id="KW-0812">Transmembrane</keyword>
<dbReference type="AlphaFoldDB" id="A0A2A2JVS4"/>
<keyword evidence="13" id="KW-0206">Cytoskeleton</keyword>
<comment type="similarity">
    <text evidence="15">Belongs to the JTB family.</text>
</comment>
<keyword evidence="12 17" id="KW-0472">Membrane</keyword>
<comment type="caution">
    <text evidence="18">The sequence shown here is derived from an EMBL/GenBank/DDBJ whole genome shotgun (WGS) entry which is preliminary data.</text>
</comment>
<dbReference type="Gene3D" id="3.30.720.220">
    <property type="match status" value="1"/>
</dbReference>
<dbReference type="PANTHER" id="PTHR13041">
    <property type="entry name" value="JTB PROTEIN-RELATED"/>
    <property type="match status" value="1"/>
</dbReference>
<keyword evidence="14" id="KW-0131">Cell cycle</keyword>
<comment type="subcellular location">
    <subcellularLocation>
        <location evidence="3">Cytoplasm</location>
        <location evidence="3">Cytoskeleton</location>
        <location evidence="3">Microtubule organizing center</location>
        <location evidence="3">Centrosome</location>
    </subcellularLocation>
    <subcellularLocation>
        <location evidence="2">Cytoplasm</location>
        <location evidence="2">Cytoskeleton</location>
        <location evidence="2">Spindle</location>
    </subcellularLocation>
    <subcellularLocation>
        <location evidence="4">Membrane</location>
        <topology evidence="4">Single-pass type I membrane protein</topology>
    </subcellularLocation>
    <subcellularLocation>
        <location evidence="1">Mitochondrion</location>
    </subcellularLocation>
</comment>
<dbReference type="GO" id="GO:0005813">
    <property type="term" value="C:centrosome"/>
    <property type="evidence" value="ECO:0007669"/>
    <property type="project" value="UniProtKB-SubCell"/>
</dbReference>
<keyword evidence="5" id="KW-0963">Cytoplasm</keyword>
<feature type="transmembrane region" description="Helical" evidence="17">
    <location>
        <begin position="9"/>
        <end position="26"/>
    </location>
</feature>
<organism evidence="18 19">
    <name type="scientific">Diploscapter pachys</name>
    <dbReference type="NCBI Taxonomy" id="2018661"/>
    <lineage>
        <taxon>Eukaryota</taxon>
        <taxon>Metazoa</taxon>
        <taxon>Ecdysozoa</taxon>
        <taxon>Nematoda</taxon>
        <taxon>Chromadorea</taxon>
        <taxon>Rhabditida</taxon>
        <taxon>Rhabditina</taxon>
        <taxon>Rhabditomorpha</taxon>
        <taxon>Rhabditoidea</taxon>
        <taxon>Rhabditidae</taxon>
        <taxon>Diploscapter</taxon>
    </lineage>
</organism>
<keyword evidence="11" id="KW-0496">Mitochondrion</keyword>